<dbReference type="Gene3D" id="1.10.10.10">
    <property type="entry name" value="Winged helix-like DNA-binding domain superfamily/Winged helix DNA-binding domain"/>
    <property type="match status" value="1"/>
</dbReference>
<dbReference type="SMART" id="SM00347">
    <property type="entry name" value="HTH_MARR"/>
    <property type="match status" value="1"/>
</dbReference>
<dbReference type="EMBL" id="BJWG01000011">
    <property type="protein sequence ID" value="GEL95768.1"/>
    <property type="molecule type" value="Genomic_DNA"/>
</dbReference>
<dbReference type="AlphaFoldDB" id="A0A511JCP4"/>
<dbReference type="InterPro" id="IPR000835">
    <property type="entry name" value="HTH_MarR-typ"/>
</dbReference>
<dbReference type="PANTHER" id="PTHR33164">
    <property type="entry name" value="TRANSCRIPTIONAL REGULATOR, MARR FAMILY"/>
    <property type="match status" value="1"/>
</dbReference>
<dbReference type="InterPro" id="IPR036388">
    <property type="entry name" value="WH-like_DNA-bd_sf"/>
</dbReference>
<evidence type="ECO:0000313" key="6">
    <source>
        <dbReference type="Proteomes" id="UP000321720"/>
    </source>
</evidence>
<keyword evidence="1" id="KW-0805">Transcription regulation</keyword>
<reference evidence="5 6" key="1">
    <citation type="submission" date="2019-07" db="EMBL/GenBank/DDBJ databases">
        <title>Whole genome shotgun sequence of Cellulomonas composti NBRC 100758.</title>
        <authorList>
            <person name="Hosoyama A."/>
            <person name="Uohara A."/>
            <person name="Ohji S."/>
            <person name="Ichikawa N."/>
        </authorList>
    </citation>
    <scope>NUCLEOTIDE SEQUENCE [LARGE SCALE GENOMIC DNA]</scope>
    <source>
        <strain evidence="5 6">NBRC 100758</strain>
    </source>
</reference>
<evidence type="ECO:0000256" key="2">
    <source>
        <dbReference type="ARBA" id="ARBA00023125"/>
    </source>
</evidence>
<dbReference type="RefSeq" id="WP_146843396.1">
    <property type="nucleotide sequence ID" value="NZ_BJWG01000011.1"/>
</dbReference>
<dbReference type="InterPro" id="IPR023187">
    <property type="entry name" value="Tscrpt_reg_MarR-type_CS"/>
</dbReference>
<evidence type="ECO:0000256" key="3">
    <source>
        <dbReference type="ARBA" id="ARBA00023163"/>
    </source>
</evidence>
<dbReference type="GO" id="GO:0003677">
    <property type="term" value="F:DNA binding"/>
    <property type="evidence" value="ECO:0007669"/>
    <property type="project" value="UniProtKB-KW"/>
</dbReference>
<sequence>MTDTPAAELLHAVEGFQRRLRESAGFVARDTECTRSAATVVRLLNREPRHVGDIASALRVDTSVASRQVSLLVDAGLVERTVDADDRRVRTLRLTDSGRARAAAVERALIRHTDRVVADWTPDEVRDTVRAIDRLSTALDALDAPPPA</sequence>
<evidence type="ECO:0000256" key="1">
    <source>
        <dbReference type="ARBA" id="ARBA00023015"/>
    </source>
</evidence>
<protein>
    <recommendedName>
        <fullName evidence="4">HTH marR-type domain-containing protein</fullName>
    </recommendedName>
</protein>
<dbReference type="PROSITE" id="PS50995">
    <property type="entry name" value="HTH_MARR_2"/>
    <property type="match status" value="1"/>
</dbReference>
<dbReference type="GO" id="GO:0006950">
    <property type="term" value="P:response to stress"/>
    <property type="evidence" value="ECO:0007669"/>
    <property type="project" value="TreeGrafter"/>
</dbReference>
<keyword evidence="2" id="KW-0238">DNA-binding</keyword>
<name>A0A511JCP4_9CELL</name>
<dbReference type="InterPro" id="IPR011991">
    <property type="entry name" value="ArsR-like_HTH"/>
</dbReference>
<dbReference type="Pfam" id="PF12802">
    <property type="entry name" value="MarR_2"/>
    <property type="match status" value="1"/>
</dbReference>
<accession>A0A511JCP4</accession>
<gene>
    <name evidence="5" type="ORF">CCO02nite_24260</name>
</gene>
<dbReference type="SUPFAM" id="SSF46785">
    <property type="entry name" value="Winged helix' DNA-binding domain"/>
    <property type="match status" value="1"/>
</dbReference>
<dbReference type="PANTHER" id="PTHR33164:SF57">
    <property type="entry name" value="MARR-FAMILY TRANSCRIPTIONAL REGULATOR"/>
    <property type="match status" value="1"/>
</dbReference>
<evidence type="ECO:0000313" key="5">
    <source>
        <dbReference type="EMBL" id="GEL95768.1"/>
    </source>
</evidence>
<keyword evidence="3" id="KW-0804">Transcription</keyword>
<dbReference type="PRINTS" id="PR00598">
    <property type="entry name" value="HTHMARR"/>
</dbReference>
<dbReference type="Proteomes" id="UP000321720">
    <property type="component" value="Unassembled WGS sequence"/>
</dbReference>
<dbReference type="InterPro" id="IPR036390">
    <property type="entry name" value="WH_DNA-bd_sf"/>
</dbReference>
<proteinExistence type="predicted"/>
<dbReference type="OrthoDB" id="3778086at2"/>
<evidence type="ECO:0000259" key="4">
    <source>
        <dbReference type="PROSITE" id="PS50995"/>
    </source>
</evidence>
<dbReference type="GO" id="GO:0003700">
    <property type="term" value="F:DNA-binding transcription factor activity"/>
    <property type="evidence" value="ECO:0007669"/>
    <property type="project" value="InterPro"/>
</dbReference>
<dbReference type="InterPro" id="IPR039422">
    <property type="entry name" value="MarR/SlyA-like"/>
</dbReference>
<dbReference type="PROSITE" id="PS01117">
    <property type="entry name" value="HTH_MARR_1"/>
    <property type="match status" value="1"/>
</dbReference>
<dbReference type="CDD" id="cd00090">
    <property type="entry name" value="HTH_ARSR"/>
    <property type="match status" value="1"/>
</dbReference>
<keyword evidence="6" id="KW-1185">Reference proteome</keyword>
<comment type="caution">
    <text evidence="5">The sequence shown here is derived from an EMBL/GenBank/DDBJ whole genome shotgun (WGS) entry which is preliminary data.</text>
</comment>
<organism evidence="5 6">
    <name type="scientific">Cellulomonas composti</name>
    <dbReference type="NCBI Taxonomy" id="266130"/>
    <lineage>
        <taxon>Bacteria</taxon>
        <taxon>Bacillati</taxon>
        <taxon>Actinomycetota</taxon>
        <taxon>Actinomycetes</taxon>
        <taxon>Micrococcales</taxon>
        <taxon>Cellulomonadaceae</taxon>
        <taxon>Cellulomonas</taxon>
    </lineage>
</organism>
<feature type="domain" description="HTH marR-type" evidence="4">
    <location>
        <begin position="6"/>
        <end position="137"/>
    </location>
</feature>